<accession>A0ABW4R042</accession>
<evidence type="ECO:0000313" key="2">
    <source>
        <dbReference type="Proteomes" id="UP001597197"/>
    </source>
</evidence>
<keyword evidence="2" id="KW-1185">Reference proteome</keyword>
<name>A0ABW4R042_9BACT</name>
<organism evidence="1 2">
    <name type="scientific">Hymenobacter bucti</name>
    <dbReference type="NCBI Taxonomy" id="1844114"/>
    <lineage>
        <taxon>Bacteria</taxon>
        <taxon>Pseudomonadati</taxon>
        <taxon>Bacteroidota</taxon>
        <taxon>Cytophagia</taxon>
        <taxon>Cytophagales</taxon>
        <taxon>Hymenobacteraceae</taxon>
        <taxon>Hymenobacter</taxon>
    </lineage>
</organism>
<proteinExistence type="predicted"/>
<dbReference type="RefSeq" id="WP_382317169.1">
    <property type="nucleotide sequence ID" value="NZ_JBHUFD010000018.1"/>
</dbReference>
<reference evidence="2" key="1">
    <citation type="journal article" date="2019" name="Int. J. Syst. Evol. Microbiol.">
        <title>The Global Catalogue of Microorganisms (GCM) 10K type strain sequencing project: providing services to taxonomists for standard genome sequencing and annotation.</title>
        <authorList>
            <consortium name="The Broad Institute Genomics Platform"/>
            <consortium name="The Broad Institute Genome Sequencing Center for Infectious Disease"/>
            <person name="Wu L."/>
            <person name="Ma J."/>
        </authorList>
    </citation>
    <scope>NUCLEOTIDE SEQUENCE [LARGE SCALE GENOMIC DNA]</scope>
    <source>
        <strain evidence="2">CGMCC 1.15795</strain>
    </source>
</reference>
<protein>
    <submittedName>
        <fullName evidence="1">Uncharacterized protein</fullName>
    </submittedName>
</protein>
<evidence type="ECO:0000313" key="1">
    <source>
        <dbReference type="EMBL" id="MFD1874942.1"/>
    </source>
</evidence>
<comment type="caution">
    <text evidence="1">The sequence shown here is derived from an EMBL/GenBank/DDBJ whole genome shotgun (WGS) entry which is preliminary data.</text>
</comment>
<dbReference type="EMBL" id="JBHUFD010000018">
    <property type="protein sequence ID" value="MFD1874942.1"/>
    <property type="molecule type" value="Genomic_DNA"/>
</dbReference>
<dbReference type="Proteomes" id="UP001597197">
    <property type="component" value="Unassembled WGS sequence"/>
</dbReference>
<gene>
    <name evidence="1" type="ORF">ACFSDX_21085</name>
</gene>
<sequence>MLDNLSTLLLDPAFQQQIQTQLRREAAAYNTCLTYRDEQGRHIVEYPGSGQLYEQTEDRQLLLLSVAGQAVAPVAPISWVEAKHRQATN</sequence>